<sequence length="66" mass="7019">MNDGGDGDRKTGCRYKDDGFAADARLGGDDDRSRYDCGGRDRVRDGRTGCSSSSSSSWSAVGCDCR</sequence>
<evidence type="ECO:0000256" key="1">
    <source>
        <dbReference type="SAM" id="MobiDB-lite"/>
    </source>
</evidence>
<gene>
    <name evidence="2" type="ORF">DERP_006705</name>
</gene>
<accession>A0ABQ8IR45</accession>
<organism evidence="2 3">
    <name type="scientific">Dermatophagoides pteronyssinus</name>
    <name type="common">European house dust mite</name>
    <dbReference type="NCBI Taxonomy" id="6956"/>
    <lineage>
        <taxon>Eukaryota</taxon>
        <taxon>Metazoa</taxon>
        <taxon>Ecdysozoa</taxon>
        <taxon>Arthropoda</taxon>
        <taxon>Chelicerata</taxon>
        <taxon>Arachnida</taxon>
        <taxon>Acari</taxon>
        <taxon>Acariformes</taxon>
        <taxon>Sarcoptiformes</taxon>
        <taxon>Astigmata</taxon>
        <taxon>Psoroptidia</taxon>
        <taxon>Analgoidea</taxon>
        <taxon>Pyroglyphidae</taxon>
        <taxon>Dermatophagoidinae</taxon>
        <taxon>Dermatophagoides</taxon>
    </lineage>
</organism>
<evidence type="ECO:0000313" key="3">
    <source>
        <dbReference type="Proteomes" id="UP000887458"/>
    </source>
</evidence>
<dbReference type="Proteomes" id="UP000887458">
    <property type="component" value="Unassembled WGS sequence"/>
</dbReference>
<reference evidence="2 3" key="1">
    <citation type="journal article" date="2018" name="J. Allergy Clin. Immunol.">
        <title>High-quality assembly of Dermatophagoides pteronyssinus genome and transcriptome reveals a wide range of novel allergens.</title>
        <authorList>
            <person name="Liu X.Y."/>
            <person name="Yang K.Y."/>
            <person name="Wang M.Q."/>
            <person name="Kwok J.S."/>
            <person name="Zeng X."/>
            <person name="Yang Z."/>
            <person name="Xiao X.J."/>
            <person name="Lau C.P."/>
            <person name="Li Y."/>
            <person name="Huang Z.M."/>
            <person name="Ba J.G."/>
            <person name="Yim A.K."/>
            <person name="Ouyang C.Y."/>
            <person name="Ngai S.M."/>
            <person name="Chan T.F."/>
            <person name="Leung E.L."/>
            <person name="Liu L."/>
            <person name="Liu Z.G."/>
            <person name="Tsui S.K."/>
        </authorList>
    </citation>
    <scope>NUCLEOTIDE SEQUENCE [LARGE SCALE GENOMIC DNA]</scope>
    <source>
        <strain evidence="2">Derp</strain>
    </source>
</reference>
<keyword evidence="3" id="KW-1185">Reference proteome</keyword>
<proteinExistence type="predicted"/>
<reference evidence="2 3" key="2">
    <citation type="journal article" date="2022" name="Mol. Biol. Evol.">
        <title>Comparative Genomics Reveals Insights into the Divergent Evolution of Astigmatic Mites and Household Pest Adaptations.</title>
        <authorList>
            <person name="Xiong Q."/>
            <person name="Wan A.T."/>
            <person name="Liu X."/>
            <person name="Fung C.S."/>
            <person name="Xiao X."/>
            <person name="Malainual N."/>
            <person name="Hou J."/>
            <person name="Wang L."/>
            <person name="Wang M."/>
            <person name="Yang K.Y."/>
            <person name="Cui Y."/>
            <person name="Leung E.L."/>
            <person name="Nong W."/>
            <person name="Shin S.K."/>
            <person name="Au S.W."/>
            <person name="Jeong K.Y."/>
            <person name="Chew F.T."/>
            <person name="Hui J.H."/>
            <person name="Leung T.F."/>
            <person name="Tungtrongchitr A."/>
            <person name="Zhong N."/>
            <person name="Liu Z."/>
            <person name="Tsui S.K."/>
        </authorList>
    </citation>
    <scope>NUCLEOTIDE SEQUENCE [LARGE SCALE GENOMIC DNA]</scope>
    <source>
        <strain evidence="2">Derp</strain>
    </source>
</reference>
<protein>
    <submittedName>
        <fullName evidence="2">Uncharacterized protein</fullName>
    </submittedName>
</protein>
<dbReference type="EMBL" id="NJHN03000129">
    <property type="protein sequence ID" value="KAH9412738.1"/>
    <property type="molecule type" value="Genomic_DNA"/>
</dbReference>
<evidence type="ECO:0000313" key="2">
    <source>
        <dbReference type="EMBL" id="KAH9412738.1"/>
    </source>
</evidence>
<name>A0ABQ8IR45_DERPT</name>
<comment type="caution">
    <text evidence="2">The sequence shown here is derived from an EMBL/GenBank/DDBJ whole genome shotgun (WGS) entry which is preliminary data.</text>
</comment>
<feature type="region of interest" description="Disordered" evidence="1">
    <location>
        <begin position="39"/>
        <end position="66"/>
    </location>
</feature>